<sequence>MEDNQITDNDKEDDKQDRIELVQRAVEGDKEAFTNLYMLTYSEVYHIVKVFIHNEDTAQDIVQETYYKSLRKIKQLKEPDKFPVWIKKIAVNTAKAHLRKVDWVLFSEADGEGGKSIAELQDERLEHIPEIVVDQAETKKMIDQILGELDEKQRMVVGMFYYEQMSVNEIAEALNCSVNTVKSRLNYARKKIGKEIAELEKKGVILRTAAPIPILMYLFQKLRGVQEQIPKAKFLVKAGIEKAIVTGIAAAAICMGIGIGAAKIPDRHQQVQEAYEEPVYEYHVFCNTCGADVTTNAQEHEAIHNAGFSSRKIQTGSIHHDAVTQQVWVDEPAYDEVMTRGYVCSVCGAAK</sequence>
<keyword evidence="8" id="KW-1185">Reference proteome</keyword>
<dbReference type="EMBL" id="VUMS01000024">
    <property type="protein sequence ID" value="MST67395.1"/>
    <property type="molecule type" value="Genomic_DNA"/>
</dbReference>
<dbReference type="InterPro" id="IPR007627">
    <property type="entry name" value="RNA_pol_sigma70_r2"/>
</dbReference>
<dbReference type="Gene3D" id="1.10.1740.10">
    <property type="match status" value="1"/>
</dbReference>
<dbReference type="CDD" id="cd06171">
    <property type="entry name" value="Sigma70_r4"/>
    <property type="match status" value="1"/>
</dbReference>
<dbReference type="InterPro" id="IPR014284">
    <property type="entry name" value="RNA_pol_sigma-70_dom"/>
</dbReference>
<dbReference type="InterPro" id="IPR013324">
    <property type="entry name" value="RNA_pol_sigma_r3/r4-like"/>
</dbReference>
<dbReference type="Gene3D" id="1.10.10.10">
    <property type="entry name" value="Winged helix-like DNA-binding domain superfamily/Winged helix DNA-binding domain"/>
    <property type="match status" value="1"/>
</dbReference>
<evidence type="ECO:0000256" key="1">
    <source>
        <dbReference type="ARBA" id="ARBA00010641"/>
    </source>
</evidence>
<dbReference type="NCBIfam" id="TIGR02937">
    <property type="entry name" value="sigma70-ECF"/>
    <property type="match status" value="1"/>
</dbReference>
<dbReference type="RefSeq" id="WP_154432793.1">
    <property type="nucleotide sequence ID" value="NZ_VUMS01000024.1"/>
</dbReference>
<feature type="domain" description="RNA polymerase sigma factor 70 region 4 type 2" evidence="6">
    <location>
        <begin position="141"/>
        <end position="192"/>
    </location>
</feature>
<comment type="similarity">
    <text evidence="1">Belongs to the sigma-70 factor family. ECF subfamily.</text>
</comment>
<protein>
    <submittedName>
        <fullName evidence="7">Sigma-70 family RNA polymerase sigma factor</fullName>
    </submittedName>
</protein>
<dbReference type="GO" id="GO:0003677">
    <property type="term" value="F:DNA binding"/>
    <property type="evidence" value="ECO:0007669"/>
    <property type="project" value="InterPro"/>
</dbReference>
<dbReference type="SUPFAM" id="SSF88946">
    <property type="entry name" value="Sigma2 domain of RNA polymerase sigma factors"/>
    <property type="match status" value="1"/>
</dbReference>
<gene>
    <name evidence="7" type="ORF">FYJ57_11870</name>
</gene>
<organism evidence="7 8">
    <name type="scientific">Oliverpabstia intestinalis</name>
    <dbReference type="NCBI Taxonomy" id="2606633"/>
    <lineage>
        <taxon>Bacteria</taxon>
        <taxon>Bacillati</taxon>
        <taxon>Bacillota</taxon>
        <taxon>Clostridia</taxon>
        <taxon>Lachnospirales</taxon>
        <taxon>Lachnospiraceae</taxon>
        <taxon>Oliverpabstia</taxon>
    </lineage>
</organism>
<evidence type="ECO:0000256" key="3">
    <source>
        <dbReference type="ARBA" id="ARBA00023082"/>
    </source>
</evidence>
<name>A0A7X2P4K4_9FIRM</name>
<keyword evidence="2" id="KW-0805">Transcription regulation</keyword>
<comment type="caution">
    <text evidence="7">The sequence shown here is derived from an EMBL/GenBank/DDBJ whole genome shotgun (WGS) entry which is preliminary data.</text>
</comment>
<evidence type="ECO:0000256" key="2">
    <source>
        <dbReference type="ARBA" id="ARBA00023015"/>
    </source>
</evidence>
<dbReference type="PANTHER" id="PTHR43133">
    <property type="entry name" value="RNA POLYMERASE ECF-TYPE SIGMA FACTO"/>
    <property type="match status" value="1"/>
</dbReference>
<dbReference type="Pfam" id="PF04542">
    <property type="entry name" value="Sigma70_r2"/>
    <property type="match status" value="1"/>
</dbReference>
<evidence type="ECO:0000313" key="7">
    <source>
        <dbReference type="EMBL" id="MST67395.1"/>
    </source>
</evidence>
<evidence type="ECO:0000313" key="8">
    <source>
        <dbReference type="Proteomes" id="UP000440513"/>
    </source>
</evidence>
<dbReference type="AlphaFoldDB" id="A0A7X2P4K4"/>
<keyword evidence="4" id="KW-0804">Transcription</keyword>
<dbReference type="GO" id="GO:0006352">
    <property type="term" value="P:DNA-templated transcription initiation"/>
    <property type="evidence" value="ECO:0007669"/>
    <property type="project" value="InterPro"/>
</dbReference>
<accession>A0A7X2P4K4</accession>
<feature type="domain" description="RNA polymerase sigma-70 region 2" evidence="5">
    <location>
        <begin position="36"/>
        <end position="103"/>
    </location>
</feature>
<dbReference type="InterPro" id="IPR013249">
    <property type="entry name" value="RNA_pol_sigma70_r4_t2"/>
</dbReference>
<evidence type="ECO:0000259" key="6">
    <source>
        <dbReference type="Pfam" id="PF08281"/>
    </source>
</evidence>
<dbReference type="Proteomes" id="UP000440513">
    <property type="component" value="Unassembled WGS sequence"/>
</dbReference>
<dbReference type="InterPro" id="IPR036388">
    <property type="entry name" value="WH-like_DNA-bd_sf"/>
</dbReference>
<dbReference type="PANTHER" id="PTHR43133:SF51">
    <property type="entry name" value="RNA POLYMERASE SIGMA FACTOR"/>
    <property type="match status" value="1"/>
</dbReference>
<dbReference type="InterPro" id="IPR039425">
    <property type="entry name" value="RNA_pol_sigma-70-like"/>
</dbReference>
<evidence type="ECO:0000256" key="4">
    <source>
        <dbReference type="ARBA" id="ARBA00023163"/>
    </source>
</evidence>
<dbReference type="InterPro" id="IPR013325">
    <property type="entry name" value="RNA_pol_sigma_r2"/>
</dbReference>
<dbReference type="SUPFAM" id="SSF88659">
    <property type="entry name" value="Sigma3 and sigma4 domains of RNA polymerase sigma factors"/>
    <property type="match status" value="1"/>
</dbReference>
<dbReference type="Pfam" id="PF08281">
    <property type="entry name" value="Sigma70_r4_2"/>
    <property type="match status" value="1"/>
</dbReference>
<keyword evidence="3" id="KW-0731">Sigma factor</keyword>
<dbReference type="GO" id="GO:0016987">
    <property type="term" value="F:sigma factor activity"/>
    <property type="evidence" value="ECO:0007669"/>
    <property type="project" value="UniProtKB-KW"/>
</dbReference>
<evidence type="ECO:0000259" key="5">
    <source>
        <dbReference type="Pfam" id="PF04542"/>
    </source>
</evidence>
<proteinExistence type="inferred from homology"/>
<reference evidence="7 8" key="1">
    <citation type="submission" date="2019-08" db="EMBL/GenBank/DDBJ databases">
        <title>In-depth cultivation of the pig gut microbiome towards novel bacterial diversity and tailored functional studies.</title>
        <authorList>
            <person name="Wylensek D."/>
            <person name="Hitch T.C.A."/>
            <person name="Clavel T."/>
        </authorList>
    </citation>
    <scope>NUCLEOTIDE SEQUENCE [LARGE SCALE GENOMIC DNA]</scope>
    <source>
        <strain evidence="7 8">BSM-380-WT-5A</strain>
    </source>
</reference>